<dbReference type="EMBL" id="LK028579">
    <property type="protein sequence ID" value="CDS19663.1"/>
    <property type="molecule type" value="Genomic_DNA"/>
</dbReference>
<evidence type="ECO:0000313" key="2">
    <source>
        <dbReference type="EMBL" id="CDS19663.1"/>
    </source>
</evidence>
<gene>
    <name evidence="2" type="ORF">EgrG_000499200</name>
</gene>
<keyword evidence="1" id="KW-0472">Membrane</keyword>
<evidence type="ECO:0000256" key="1">
    <source>
        <dbReference type="SAM" id="Phobius"/>
    </source>
</evidence>
<keyword evidence="1" id="KW-1133">Transmembrane helix</keyword>
<feature type="transmembrane region" description="Helical" evidence="1">
    <location>
        <begin position="258"/>
        <end position="279"/>
    </location>
</feature>
<proteinExistence type="predicted"/>
<keyword evidence="1" id="KW-0812">Transmembrane</keyword>
<reference evidence="2" key="2">
    <citation type="submission" date="2014-06" db="EMBL/GenBank/DDBJ databases">
        <authorList>
            <person name="Aslett M."/>
        </authorList>
    </citation>
    <scope>NUCLEOTIDE SEQUENCE</scope>
</reference>
<accession>A0A068WPS6</accession>
<dbReference type="Proteomes" id="UP000492820">
    <property type="component" value="Unassembled WGS sequence"/>
</dbReference>
<feature type="transmembrane region" description="Helical" evidence="1">
    <location>
        <begin position="219"/>
        <end position="238"/>
    </location>
</feature>
<evidence type="ECO:0000313" key="3">
    <source>
        <dbReference type="Proteomes" id="UP000492820"/>
    </source>
</evidence>
<evidence type="ECO:0000313" key="4">
    <source>
        <dbReference type="WBParaSite" id="EgrG_000499200"/>
    </source>
</evidence>
<protein>
    <submittedName>
        <fullName evidence="4">Expressed conserved protein</fullName>
    </submittedName>
</protein>
<reference evidence="4" key="3">
    <citation type="submission" date="2020-10" db="UniProtKB">
        <authorList>
            <consortium name="WormBaseParasite"/>
        </authorList>
    </citation>
    <scope>IDENTIFICATION</scope>
</reference>
<organism evidence="2">
    <name type="scientific">Echinococcus granulosus</name>
    <name type="common">Hydatid tapeworm</name>
    <dbReference type="NCBI Taxonomy" id="6210"/>
    <lineage>
        <taxon>Eukaryota</taxon>
        <taxon>Metazoa</taxon>
        <taxon>Spiralia</taxon>
        <taxon>Lophotrochozoa</taxon>
        <taxon>Platyhelminthes</taxon>
        <taxon>Cestoda</taxon>
        <taxon>Eucestoda</taxon>
        <taxon>Cyclophyllidea</taxon>
        <taxon>Taeniidae</taxon>
        <taxon>Echinococcus</taxon>
        <taxon>Echinococcus granulosus group</taxon>
    </lineage>
</organism>
<name>A0A068WPS6_ECHGR</name>
<dbReference type="AlphaFoldDB" id="A0A068WPS6"/>
<dbReference type="WBParaSite" id="EgrG_000499200">
    <property type="protein sequence ID" value="EgrG_000499200"/>
    <property type="gene ID" value="EgrG_000499200"/>
</dbReference>
<reference evidence="2 3" key="1">
    <citation type="journal article" date="2013" name="Nature">
        <title>The genomes of four tapeworm species reveal adaptations to parasitism.</title>
        <authorList>
            <person name="Tsai I.J."/>
            <person name="Zarowiecki M."/>
            <person name="Holroyd N."/>
            <person name="Garciarrubio A."/>
            <person name="Sanchez-Flores A."/>
            <person name="Brooks K.L."/>
            <person name="Tracey A."/>
            <person name="Bobes R.J."/>
            <person name="Fragoso G."/>
            <person name="Sciutto E."/>
            <person name="Aslett M."/>
            <person name="Beasley H."/>
            <person name="Bennett H.M."/>
            <person name="Cai J."/>
            <person name="Camicia F."/>
            <person name="Clark R."/>
            <person name="Cucher M."/>
            <person name="De Silva N."/>
            <person name="Day T.A."/>
            <person name="Deplazes P."/>
            <person name="Estrada K."/>
            <person name="Fernandez C."/>
            <person name="Holland P.W."/>
            <person name="Hou J."/>
            <person name="Hu S."/>
            <person name="Huckvale T."/>
            <person name="Hung S.S."/>
            <person name="Kamenetzky L."/>
            <person name="Keane J.A."/>
            <person name="Kiss F."/>
            <person name="Koziol U."/>
            <person name="Lambert O."/>
            <person name="Liu K."/>
            <person name="Luo X."/>
            <person name="Luo Y."/>
            <person name="Macchiaroli N."/>
            <person name="Nichol S."/>
            <person name="Paps J."/>
            <person name="Parkinson J."/>
            <person name="Pouchkina-Stantcheva N."/>
            <person name="Riddiford N."/>
            <person name="Rosenzvit M."/>
            <person name="Salinas G."/>
            <person name="Wasmuth J.D."/>
            <person name="Zamanian M."/>
            <person name="Zheng Y."/>
            <person name="Cai X."/>
            <person name="Soberon X."/>
            <person name="Olson P.D."/>
            <person name="Laclette J.P."/>
            <person name="Brehm K."/>
            <person name="Berriman M."/>
            <person name="Garciarrubio A."/>
            <person name="Bobes R.J."/>
            <person name="Fragoso G."/>
            <person name="Sanchez-Flores A."/>
            <person name="Estrada K."/>
            <person name="Cevallos M.A."/>
            <person name="Morett E."/>
            <person name="Gonzalez V."/>
            <person name="Portillo T."/>
            <person name="Ochoa-Leyva A."/>
            <person name="Jose M.V."/>
            <person name="Sciutto E."/>
            <person name="Landa A."/>
            <person name="Jimenez L."/>
            <person name="Valdes V."/>
            <person name="Carrero J.C."/>
            <person name="Larralde C."/>
            <person name="Morales-Montor J."/>
            <person name="Limon-Lason J."/>
            <person name="Soberon X."/>
            <person name="Laclette J.P."/>
        </authorList>
    </citation>
    <scope>NUCLEOTIDE SEQUENCE [LARGE SCALE GENOMIC DNA]</scope>
</reference>
<sequence>MKLAEDLKSHCIAFHLQSSLSMDSQHVQENGVFAAVPRFIFLLVDESTSSHSRQSVNNPHASYDVAEAATLFFMAIGPSVLDVGHILTGTCIWKEVYTTTSDTLLKANFTSLLGAVPVTLIIVNKTTGIVVVYPCEAEPATSVTHQLFAPPPYAGFRSSVNTTSHRPLQQYNKKWLVTLHYGVWTGGWGANEARGEKRAKDKEGEEEENEATGTMDRKVVYVILALLVAFLFFFAIGYDGWNCGGSIPLGQCVRYPYHKAIGALLLTAVWLSSTQALFLSS</sequence>